<dbReference type="SUPFAM" id="SSF54862">
    <property type="entry name" value="4Fe-4S ferredoxins"/>
    <property type="match status" value="1"/>
</dbReference>
<protein>
    <recommendedName>
        <fullName evidence="1">4Fe-4S ferredoxin-type domain-containing protein</fullName>
    </recommendedName>
</protein>
<evidence type="ECO:0000259" key="1">
    <source>
        <dbReference type="PROSITE" id="PS51379"/>
    </source>
</evidence>
<feature type="domain" description="4Fe-4S ferredoxin-type" evidence="1">
    <location>
        <begin position="143"/>
        <end position="176"/>
    </location>
</feature>
<dbReference type="RefSeq" id="WP_073014559.1">
    <property type="nucleotide sequence ID" value="NZ_FRBW01000004.1"/>
</dbReference>
<keyword evidence="3" id="KW-1185">Reference proteome</keyword>
<proteinExistence type="predicted"/>
<dbReference type="AlphaFoldDB" id="A0A1M7MIQ1"/>
<dbReference type="STRING" id="735517.SAMN05444272_3429"/>
<dbReference type="EMBL" id="FRBW01000004">
    <property type="protein sequence ID" value="SHM90888.1"/>
    <property type="molecule type" value="Genomic_DNA"/>
</dbReference>
<organism evidence="2 3">
    <name type="scientific">Roseibium suaedae</name>
    <dbReference type="NCBI Taxonomy" id="735517"/>
    <lineage>
        <taxon>Bacteria</taxon>
        <taxon>Pseudomonadati</taxon>
        <taxon>Pseudomonadota</taxon>
        <taxon>Alphaproteobacteria</taxon>
        <taxon>Hyphomicrobiales</taxon>
        <taxon>Stappiaceae</taxon>
        <taxon>Roseibium</taxon>
    </lineage>
</organism>
<dbReference type="OrthoDB" id="8279740at2"/>
<dbReference type="InterPro" id="IPR017896">
    <property type="entry name" value="4Fe4S_Fe-S-bd"/>
</dbReference>
<sequence length="235" mass="25221">MTEPAADPLHDELSAAGFFVLGRFRPQPADQLPDLADGRPVKSVLMVANAGPDLWDRFSRSPEFADGLADPLDRYTKRCLLGIASNADLEPLFPFEGPPYHPFQKWARRAADLSQSPLGVLVSPIFGPWLGLRAALLSPQDLSDPIHLPGEGPCPTCDEKPCIAACPVGAIDAKRGYDATLCSAHLAQIGSSPCWSGCLSRSKCPHGQSFAPPPDQARFHMKAFLALMPSTAVKP</sequence>
<evidence type="ECO:0000313" key="3">
    <source>
        <dbReference type="Proteomes" id="UP000186002"/>
    </source>
</evidence>
<dbReference type="PROSITE" id="PS51379">
    <property type="entry name" value="4FE4S_FER_2"/>
    <property type="match status" value="1"/>
</dbReference>
<reference evidence="2 3" key="1">
    <citation type="submission" date="2016-11" db="EMBL/GenBank/DDBJ databases">
        <authorList>
            <person name="Jaros S."/>
            <person name="Januszkiewicz K."/>
            <person name="Wedrychowicz H."/>
        </authorList>
    </citation>
    <scope>NUCLEOTIDE SEQUENCE [LARGE SCALE GENOMIC DNA]</scope>
    <source>
        <strain evidence="2 3">DSM 22153</strain>
    </source>
</reference>
<accession>A0A1M7MIQ1</accession>
<name>A0A1M7MIQ1_9HYPH</name>
<dbReference type="Proteomes" id="UP000186002">
    <property type="component" value="Unassembled WGS sequence"/>
</dbReference>
<gene>
    <name evidence="2" type="ORF">SAMN05444272_3429</name>
</gene>
<evidence type="ECO:0000313" key="2">
    <source>
        <dbReference type="EMBL" id="SHM90888.1"/>
    </source>
</evidence>